<sequence>MYSRPKPNETEEDLLRLQAEFNRQKSENKVKLAATVVSEKKDEKPETNEDVCMVDIQDQLANTFEAIPDHSNLGGIVEKTVETYPLPPLNFSKNKGFPTAKRRDVNSSNSQQGGSIFARQFKKFKSDKDQFSSNVNTTKISLPSQSFVLTGDEKGAIHQENVKKISSMTEQEILEEREHLLTTMDPAIIAFLRSRRSKHDASSSRNPTIQEQNEAAQDVDIEQIETPNEILSQPNSDKWLNFRSVETSKLAWMRSVDKPKIEKNQSFEARFDFEGWLLPYSENEISEKSRILYHHGEEAGRPGYTLQELFQLARSNVIQQKIIALNTIANILSLQLTGVYDGVIDLPIEQIFFVVRFCLDDNTPGVLNGSIKAMRNLFYSKIDETCLDCLLGFGLGQVQPVLGIDNELEDDNTVNDQQLAETNLVKCLARTEILVRIRYIINTVKPSIETIVYSMDILTRLVRDSQFIMTKVYNCENLIKSIINNFVPASISQNSADPNSPYGLPLLQALKLLRILATRSQTIATDLVGKYQIMDAILSYLSSEKYSLNTNGLKLQTESLHLWSVFVHYGIALDYFQVLNPVLMEMLNYHFKNTNFTMTTTFVRQGHVSALLVLLGGCRNLQLVSPYVALLQNCLIKWFAQFMTISEFACGKLQIVSSLFYCLASLHKMMKIPDEINKLVLELLNSGGFEIVTKTVKNGSMLLNNYEPHKSSPNLKTVEAAAWFASEHVVPLVQTNSPIPFLSSLSNFVATSDDDKIKLAFLRHSNVREYLEMLRKLDKYFLSNNWFARVESNLIMNILKISITVRTDVDTCPFYEVAVKCLSVFNSDQKPDIEHILANIIFSSSFYPSDVLMNSLTIEQKHDCLETSLNNLNEILTVYTQVLGLKVDVPNYTTNLCLDLDVGNVIPIDWIYTPIIVLYSNQQQNKQNLDESRQVFIIRNCLRWVLIYETYFPDLAATINPTDRFCRIACVFLGSDNLFLISEIHNLLQLCLNNIIQKCGDAINFNKEIQGLNNFQDFYTQLLEQYQGVSYGDVLFGNFILVPLAQRHALKWRKTLWSEYAGVVEIFNVTSEQSVCPLHSFLTPNEDDLSLLKCYRRALVNNAVRKHSILYQIAKYHVEQYVLKKKNKD</sequence>
<evidence type="ECO:0000256" key="4">
    <source>
        <dbReference type="ARBA" id="ARBA00023242"/>
    </source>
</evidence>
<name>A0A482VL34_ASBVE</name>
<dbReference type="Pfam" id="PF08620">
    <property type="entry name" value="RPAP1_C"/>
    <property type="match status" value="1"/>
</dbReference>
<evidence type="ECO:0000256" key="1">
    <source>
        <dbReference type="ARBA" id="ARBA00004123"/>
    </source>
</evidence>
<dbReference type="GO" id="GO:0006366">
    <property type="term" value="P:transcription by RNA polymerase II"/>
    <property type="evidence" value="ECO:0007669"/>
    <property type="project" value="InterPro"/>
</dbReference>
<evidence type="ECO:0000313" key="8">
    <source>
        <dbReference type="EMBL" id="RZC33485.1"/>
    </source>
</evidence>
<dbReference type="InterPro" id="IPR016024">
    <property type="entry name" value="ARM-type_fold"/>
</dbReference>
<dbReference type="InterPro" id="IPR039913">
    <property type="entry name" value="RPAP1/Rba50"/>
</dbReference>
<feature type="domain" description="RPAP1/MINIYO-like TPR repeats" evidence="7">
    <location>
        <begin position="911"/>
        <end position="1128"/>
    </location>
</feature>
<proteinExistence type="inferred from homology"/>
<dbReference type="OrthoDB" id="348201at2759"/>
<dbReference type="InterPro" id="IPR057989">
    <property type="entry name" value="TPR_RPAP1/MINIYO-like"/>
</dbReference>
<comment type="similarity">
    <text evidence="2">Belongs to the RPAP1 family.</text>
</comment>
<evidence type="ECO:0000259" key="5">
    <source>
        <dbReference type="Pfam" id="PF08620"/>
    </source>
</evidence>
<dbReference type="PANTHER" id="PTHR21483:SF18">
    <property type="entry name" value="RNA POLYMERASE II-ASSOCIATED PROTEIN 1"/>
    <property type="match status" value="1"/>
</dbReference>
<evidence type="ECO:0000256" key="2">
    <source>
        <dbReference type="ARBA" id="ARBA00009953"/>
    </source>
</evidence>
<evidence type="ECO:0000259" key="6">
    <source>
        <dbReference type="Pfam" id="PF08621"/>
    </source>
</evidence>
<evidence type="ECO:0000256" key="3">
    <source>
        <dbReference type="ARBA" id="ARBA00023163"/>
    </source>
</evidence>
<feature type="domain" description="RPAP1 C-terminal" evidence="5">
    <location>
        <begin position="268"/>
        <end position="333"/>
    </location>
</feature>
<comment type="subcellular location">
    <subcellularLocation>
        <location evidence="1">Nucleus</location>
    </subcellularLocation>
</comment>
<dbReference type="Pfam" id="PF25766">
    <property type="entry name" value="TPR_RPAP1"/>
    <property type="match status" value="1"/>
</dbReference>
<dbReference type="AlphaFoldDB" id="A0A482VL34"/>
<keyword evidence="4" id="KW-0539">Nucleus</keyword>
<dbReference type="Pfam" id="PF08621">
    <property type="entry name" value="RPAP1_N"/>
    <property type="match status" value="1"/>
</dbReference>
<keyword evidence="9" id="KW-1185">Reference proteome</keyword>
<evidence type="ECO:0000259" key="7">
    <source>
        <dbReference type="Pfam" id="PF25766"/>
    </source>
</evidence>
<protein>
    <submittedName>
        <fullName evidence="8">RNA polymerase II-associated protein 1</fullName>
    </submittedName>
</protein>
<dbReference type="STRING" id="1661398.A0A482VL34"/>
<dbReference type="Proteomes" id="UP000292052">
    <property type="component" value="Unassembled WGS sequence"/>
</dbReference>
<dbReference type="InterPro" id="IPR013929">
    <property type="entry name" value="RPAP1_C"/>
</dbReference>
<dbReference type="InterPro" id="IPR013930">
    <property type="entry name" value="RPAP1_N"/>
</dbReference>
<evidence type="ECO:0000313" key="9">
    <source>
        <dbReference type="Proteomes" id="UP000292052"/>
    </source>
</evidence>
<dbReference type="PANTHER" id="PTHR21483">
    <property type="entry name" value="RNA POLYMERASE II-ASSOCIATED PROTEIN 1"/>
    <property type="match status" value="1"/>
</dbReference>
<comment type="caution">
    <text evidence="8">The sequence shown here is derived from an EMBL/GenBank/DDBJ whole genome shotgun (WGS) entry which is preliminary data.</text>
</comment>
<keyword evidence="3" id="KW-0804">Transcription</keyword>
<dbReference type="EMBL" id="QDEB01088348">
    <property type="protein sequence ID" value="RZC33485.1"/>
    <property type="molecule type" value="Genomic_DNA"/>
</dbReference>
<dbReference type="SUPFAM" id="SSF48371">
    <property type="entry name" value="ARM repeat"/>
    <property type="match status" value="1"/>
</dbReference>
<gene>
    <name evidence="8" type="ORF">BDFB_005038</name>
</gene>
<organism evidence="8 9">
    <name type="scientific">Asbolus verrucosus</name>
    <name type="common">Desert ironclad beetle</name>
    <dbReference type="NCBI Taxonomy" id="1661398"/>
    <lineage>
        <taxon>Eukaryota</taxon>
        <taxon>Metazoa</taxon>
        <taxon>Ecdysozoa</taxon>
        <taxon>Arthropoda</taxon>
        <taxon>Hexapoda</taxon>
        <taxon>Insecta</taxon>
        <taxon>Pterygota</taxon>
        <taxon>Neoptera</taxon>
        <taxon>Endopterygota</taxon>
        <taxon>Coleoptera</taxon>
        <taxon>Polyphaga</taxon>
        <taxon>Cucujiformia</taxon>
        <taxon>Tenebrionidae</taxon>
        <taxon>Pimeliinae</taxon>
        <taxon>Asbolus</taxon>
    </lineage>
</organism>
<accession>A0A482VL34</accession>
<reference evidence="8 9" key="1">
    <citation type="submission" date="2017-03" db="EMBL/GenBank/DDBJ databases">
        <title>Genome of the blue death feigning beetle - Asbolus verrucosus.</title>
        <authorList>
            <person name="Rider S.D."/>
        </authorList>
    </citation>
    <scope>NUCLEOTIDE SEQUENCE [LARGE SCALE GENOMIC DNA]</scope>
    <source>
        <strain evidence="8">Butters</strain>
        <tissue evidence="8">Head and leg muscle</tissue>
    </source>
</reference>
<feature type="domain" description="RPAP1 N-terminal" evidence="6">
    <location>
        <begin position="157"/>
        <end position="199"/>
    </location>
</feature>